<gene>
    <name evidence="5" type="ORF">AXK60_12240</name>
</gene>
<feature type="domain" description="AMP-dependent synthetase/ligase" evidence="3">
    <location>
        <begin position="19"/>
        <end position="394"/>
    </location>
</feature>
<dbReference type="Pfam" id="PF13193">
    <property type="entry name" value="AMP-binding_C"/>
    <property type="match status" value="1"/>
</dbReference>
<feature type="domain" description="AMP-binding enzyme C-terminal" evidence="4">
    <location>
        <begin position="445"/>
        <end position="520"/>
    </location>
</feature>
<evidence type="ECO:0000313" key="6">
    <source>
        <dbReference type="Proteomes" id="UP000070258"/>
    </source>
</evidence>
<reference evidence="6" key="1">
    <citation type="submission" date="2016-02" db="EMBL/GenBank/DDBJ databases">
        <authorList>
            <person name="Wen L."/>
            <person name="He K."/>
            <person name="Yang H."/>
        </authorList>
    </citation>
    <scope>NUCLEOTIDE SEQUENCE [LARGE SCALE GENOMIC DNA]</scope>
    <source>
        <strain evidence="6">JCM 15929</strain>
    </source>
</reference>
<keyword evidence="2" id="KW-0436">Ligase</keyword>
<comment type="caution">
    <text evidence="5">The sequence shown here is derived from an EMBL/GenBank/DDBJ whole genome shotgun (WGS) entry which is preliminary data.</text>
</comment>
<dbReference type="PANTHER" id="PTHR43201">
    <property type="entry name" value="ACYL-COA SYNTHETASE"/>
    <property type="match status" value="1"/>
</dbReference>
<evidence type="ECO:0000256" key="2">
    <source>
        <dbReference type="ARBA" id="ARBA00022598"/>
    </source>
</evidence>
<protein>
    <submittedName>
        <fullName evidence="5">Uncharacterized protein</fullName>
    </submittedName>
</protein>
<dbReference type="EMBL" id="LSRF01000056">
    <property type="protein sequence ID" value="KXP06821.1"/>
    <property type="molecule type" value="Genomic_DNA"/>
</dbReference>
<dbReference type="SUPFAM" id="SSF56801">
    <property type="entry name" value="Acetyl-CoA synthetase-like"/>
    <property type="match status" value="1"/>
</dbReference>
<dbReference type="InterPro" id="IPR045851">
    <property type="entry name" value="AMP-bd_C_sf"/>
</dbReference>
<evidence type="ECO:0000259" key="3">
    <source>
        <dbReference type="Pfam" id="PF00501"/>
    </source>
</evidence>
<dbReference type="InterPro" id="IPR025110">
    <property type="entry name" value="AMP-bd_C"/>
</dbReference>
<dbReference type="AlphaFoldDB" id="A0A138A8K6"/>
<evidence type="ECO:0000256" key="1">
    <source>
        <dbReference type="ARBA" id="ARBA00006432"/>
    </source>
</evidence>
<dbReference type="Gene3D" id="3.30.300.30">
    <property type="match status" value="1"/>
</dbReference>
<dbReference type="OrthoDB" id="9803968at2"/>
<dbReference type="Proteomes" id="UP000070258">
    <property type="component" value="Unassembled WGS sequence"/>
</dbReference>
<dbReference type="Gene3D" id="3.40.50.12780">
    <property type="entry name" value="N-terminal domain of ligase-like"/>
    <property type="match status" value="1"/>
</dbReference>
<evidence type="ECO:0000259" key="4">
    <source>
        <dbReference type="Pfam" id="PF13193"/>
    </source>
</evidence>
<dbReference type="RefSeq" id="WP_068572779.1">
    <property type="nucleotide sequence ID" value="NZ_LSRF01000056.1"/>
</dbReference>
<organism evidence="5 6">
    <name type="scientific">Tsukamurella pseudospumae</name>
    <dbReference type="NCBI Taxonomy" id="239498"/>
    <lineage>
        <taxon>Bacteria</taxon>
        <taxon>Bacillati</taxon>
        <taxon>Actinomycetota</taxon>
        <taxon>Actinomycetes</taxon>
        <taxon>Mycobacteriales</taxon>
        <taxon>Tsukamurellaceae</taxon>
        <taxon>Tsukamurella</taxon>
    </lineage>
</organism>
<dbReference type="InterPro" id="IPR042099">
    <property type="entry name" value="ANL_N_sf"/>
</dbReference>
<dbReference type="InterPro" id="IPR000873">
    <property type="entry name" value="AMP-dep_synth/lig_dom"/>
</dbReference>
<dbReference type="GO" id="GO:0031956">
    <property type="term" value="F:medium-chain fatty acid-CoA ligase activity"/>
    <property type="evidence" value="ECO:0007669"/>
    <property type="project" value="TreeGrafter"/>
</dbReference>
<dbReference type="Pfam" id="PF00501">
    <property type="entry name" value="AMP-binding"/>
    <property type="match status" value="1"/>
</dbReference>
<dbReference type="STRING" id="239498.AXK60_12240"/>
<dbReference type="PANTHER" id="PTHR43201:SF5">
    <property type="entry name" value="MEDIUM-CHAIN ACYL-COA LIGASE ACSF2, MITOCHONDRIAL"/>
    <property type="match status" value="1"/>
</dbReference>
<proteinExistence type="inferred from homology"/>
<dbReference type="GO" id="GO:0006631">
    <property type="term" value="P:fatty acid metabolic process"/>
    <property type="evidence" value="ECO:0007669"/>
    <property type="project" value="TreeGrafter"/>
</dbReference>
<name>A0A138A8K6_9ACTN</name>
<comment type="similarity">
    <text evidence="1">Belongs to the ATP-dependent AMP-binding enzyme family.</text>
</comment>
<sequence length="531" mass="53935">MADEQVLAAAESGVAEVVARWARDAPDRAFLLTDAGVLGYRAVDEGAREVAEALLAVGIDEGDRVAVAAPNCTEWILLWLATAKIGAVLVTLNVVYREQEFEYMLGQSVARLLVCAAEARGYDFVAMLAAMRDRIPGVEGIVFLADGDGAGDLAAVSGALSWPEFVAGGRGGRAGAPPASAVGAAPAVILYTSGTTGAPKGAVLTQGGILASAAGEAERFDLIGTDVILGHMPLNHVGGLTCTIAAAAVAGAAVALVPGFHPEQSLDAAASRRVTVLVGVPTMYTLMLGGIGDRDLSAVRLCVVGGANLEPALAQRMRQAFPGVRIANLYGASEASGACIVSAADDGPELIATSIGTPLAGVRVRVVGPDGAPVPPGADGELQVRGPSVAAGYWGMPEATAAAFGADGWLATGDVAVLSEDGHVALRGRLKEMYVRGGYNVYPAEVENFVGGLAGVAMVAVIGVPNAVYGETGRAFVVPARGAEIEPDVIREACRAAFAAYKVPDEVLVVDALPLTPAGKIRKAVLPTGEV</sequence>
<dbReference type="PROSITE" id="PS00455">
    <property type="entry name" value="AMP_BINDING"/>
    <property type="match status" value="1"/>
</dbReference>
<dbReference type="InterPro" id="IPR020845">
    <property type="entry name" value="AMP-binding_CS"/>
</dbReference>
<accession>A0A138A8K6</accession>
<evidence type="ECO:0000313" key="5">
    <source>
        <dbReference type="EMBL" id="KXP06821.1"/>
    </source>
</evidence>